<accession>A0A1C4DD52</accession>
<dbReference type="EMBL" id="FMBI01000028">
    <property type="protein sequence ID" value="SCC29304.1"/>
    <property type="molecule type" value="Genomic_DNA"/>
</dbReference>
<proteinExistence type="predicted"/>
<evidence type="ECO:0000313" key="2">
    <source>
        <dbReference type="Proteomes" id="UP000195991"/>
    </source>
</evidence>
<evidence type="ECO:0000313" key="1">
    <source>
        <dbReference type="EMBL" id="SCC29304.1"/>
    </source>
</evidence>
<reference evidence="1 2" key="1">
    <citation type="submission" date="2016-08" db="EMBL/GenBank/DDBJ databases">
        <authorList>
            <person name="Seilhamer J.J."/>
        </authorList>
    </citation>
    <scope>NUCLEOTIDE SEQUENCE [LARGE SCALE GENOMIC DNA]</scope>
    <source>
        <strain evidence="1 2">IEBC_T61001</strain>
    </source>
</reference>
<sequence>MIIEIVRGNDGKTKTDS</sequence>
<organism evidence="1 2">
    <name type="scientific">Bacillus thuringiensis</name>
    <dbReference type="NCBI Taxonomy" id="1428"/>
    <lineage>
        <taxon>Bacteria</taxon>
        <taxon>Bacillati</taxon>
        <taxon>Bacillota</taxon>
        <taxon>Bacilli</taxon>
        <taxon>Bacillales</taxon>
        <taxon>Bacillaceae</taxon>
        <taxon>Bacillus</taxon>
        <taxon>Bacillus cereus group</taxon>
    </lineage>
</organism>
<name>A0A1C4DD52_BACTU</name>
<dbReference type="AlphaFoldDB" id="A0A1C4DD52"/>
<dbReference type="Proteomes" id="UP000195991">
    <property type="component" value="Unassembled WGS sequence"/>
</dbReference>
<protein>
    <submittedName>
        <fullName evidence="1">Uncharacterized protein</fullName>
    </submittedName>
</protein>
<gene>
    <name evidence="1" type="ORF">BTT61001_02338</name>
</gene>